<evidence type="ECO:0000313" key="1">
    <source>
        <dbReference type="EMBL" id="QHU08534.1"/>
    </source>
</evidence>
<reference evidence="1" key="1">
    <citation type="journal article" date="2020" name="Nature">
        <title>Giant virus diversity and host interactions through global metagenomics.</title>
        <authorList>
            <person name="Schulz F."/>
            <person name="Roux S."/>
            <person name="Paez-Espino D."/>
            <person name="Jungbluth S."/>
            <person name="Walsh D.A."/>
            <person name="Denef V.J."/>
            <person name="McMahon K.D."/>
            <person name="Konstantinidis K.T."/>
            <person name="Eloe-Fadrosh E.A."/>
            <person name="Kyrpides N.C."/>
            <person name="Woyke T."/>
        </authorList>
    </citation>
    <scope>NUCLEOTIDE SEQUENCE</scope>
    <source>
        <strain evidence="1">GVMAG-S-1063924-116</strain>
    </source>
</reference>
<dbReference type="EMBL" id="MN740698">
    <property type="protein sequence ID" value="QHU08534.1"/>
    <property type="molecule type" value="Genomic_DNA"/>
</dbReference>
<dbReference type="AlphaFoldDB" id="A0A6C0JXS0"/>
<name>A0A6C0JXS0_9ZZZZ</name>
<protein>
    <submittedName>
        <fullName evidence="1">Uncharacterized protein</fullName>
    </submittedName>
</protein>
<proteinExistence type="predicted"/>
<accession>A0A6C0JXS0</accession>
<organism evidence="1">
    <name type="scientific">viral metagenome</name>
    <dbReference type="NCBI Taxonomy" id="1070528"/>
    <lineage>
        <taxon>unclassified sequences</taxon>
        <taxon>metagenomes</taxon>
        <taxon>organismal metagenomes</taxon>
    </lineage>
</organism>
<sequence length="135" mass="15093">MVPISVNYSYDSSVSVSCTAKAQGIFPMSKTLVDLHVCNYMTTEQSIFTLDQGRRFNEENKLTLETRTLSFLPTGTPAMTFNLDDTNADKMLKTGLGSVHVVGKIDLTFVPSRIKVPYLYVPRRGEPYYASLRAI</sequence>